<evidence type="ECO:0000259" key="2">
    <source>
        <dbReference type="Pfam" id="PF11774"/>
    </source>
</evidence>
<protein>
    <recommendedName>
        <fullName evidence="6">Lsr2</fullName>
    </recommendedName>
</protein>
<dbReference type="Pfam" id="PF11774">
    <property type="entry name" value="Lsr2"/>
    <property type="match status" value="1"/>
</dbReference>
<dbReference type="InterPro" id="IPR024412">
    <property type="entry name" value="Lsr2_dim_dom"/>
</dbReference>
<name>C7NFS1_KYTSD</name>
<keyword evidence="5" id="KW-1185">Reference proteome</keyword>
<dbReference type="Proteomes" id="UP000006666">
    <property type="component" value="Chromosome"/>
</dbReference>
<dbReference type="EMBL" id="CP001686">
    <property type="protein sequence ID" value="ACV07429.1"/>
    <property type="molecule type" value="Genomic_DNA"/>
</dbReference>
<organism evidence="4 5">
    <name type="scientific">Kytococcus sedentarius (strain ATCC 14392 / DSM 20547 / JCM 11482 / CCUG 33030 / NBRC 15357 / NCTC 11040 / CCM 314 / 541)</name>
    <name type="common">Micrococcus sedentarius</name>
    <dbReference type="NCBI Taxonomy" id="478801"/>
    <lineage>
        <taxon>Bacteria</taxon>
        <taxon>Bacillati</taxon>
        <taxon>Actinomycetota</taxon>
        <taxon>Actinomycetes</taxon>
        <taxon>Micrococcales</taxon>
        <taxon>Kytococcaceae</taxon>
        <taxon>Kytococcus</taxon>
    </lineage>
</organism>
<dbReference type="InterPro" id="IPR055370">
    <property type="entry name" value="Lsr2_DNA-bd"/>
</dbReference>
<feature type="domain" description="Lsr2 dimerization" evidence="2">
    <location>
        <begin position="8"/>
        <end position="64"/>
    </location>
</feature>
<accession>C7NFS1</accession>
<feature type="domain" description="Lsr2 DNA-binding" evidence="3">
    <location>
        <begin position="82"/>
        <end position="116"/>
    </location>
</feature>
<evidence type="ECO:0000313" key="5">
    <source>
        <dbReference type="Proteomes" id="UP000006666"/>
    </source>
</evidence>
<evidence type="ECO:0000313" key="4">
    <source>
        <dbReference type="EMBL" id="ACV07429.1"/>
    </source>
</evidence>
<keyword evidence="1" id="KW-0238">DNA-binding</keyword>
<dbReference type="eggNOG" id="ENOG5032RKK">
    <property type="taxonomic scope" value="Bacteria"/>
</dbReference>
<evidence type="ECO:0000256" key="1">
    <source>
        <dbReference type="ARBA" id="ARBA00023125"/>
    </source>
</evidence>
<dbReference type="Gene3D" id="3.30.60.230">
    <property type="entry name" value="Lsr2, dimerization domain"/>
    <property type="match status" value="1"/>
</dbReference>
<dbReference type="GO" id="GO:0016746">
    <property type="term" value="F:acyltransferase activity"/>
    <property type="evidence" value="ECO:0007669"/>
    <property type="project" value="InterPro"/>
</dbReference>
<dbReference type="GO" id="GO:0003677">
    <property type="term" value="F:DNA binding"/>
    <property type="evidence" value="ECO:0007669"/>
    <property type="project" value="UniProtKB-KW"/>
</dbReference>
<gene>
    <name evidence="4" type="ordered locus">Ksed_24640</name>
</gene>
<dbReference type="InterPro" id="IPR042261">
    <property type="entry name" value="Lsr2-like_dimerization"/>
</dbReference>
<dbReference type="InterPro" id="IPR036625">
    <property type="entry name" value="E3-bd_dom_sf"/>
</dbReference>
<evidence type="ECO:0000259" key="3">
    <source>
        <dbReference type="Pfam" id="PF23359"/>
    </source>
</evidence>
<dbReference type="AlphaFoldDB" id="C7NFS1"/>
<reference evidence="4 5" key="1">
    <citation type="journal article" date="2009" name="Stand. Genomic Sci.">
        <title>Complete genome sequence of Kytococcus sedentarius type strain (541).</title>
        <authorList>
            <person name="Sims D."/>
            <person name="Brettin T."/>
            <person name="Detter J.C."/>
            <person name="Han C."/>
            <person name="Lapidus A."/>
            <person name="Copeland A."/>
            <person name="Glavina Del Rio T."/>
            <person name="Nolan M."/>
            <person name="Chen F."/>
            <person name="Lucas S."/>
            <person name="Tice H."/>
            <person name="Cheng J.F."/>
            <person name="Bruce D."/>
            <person name="Goodwin L."/>
            <person name="Pitluck S."/>
            <person name="Ovchinnikova G."/>
            <person name="Pati A."/>
            <person name="Ivanova N."/>
            <person name="Mavrommatis K."/>
            <person name="Chen A."/>
            <person name="Palaniappan K."/>
            <person name="D'haeseleer P."/>
            <person name="Chain P."/>
            <person name="Bristow J."/>
            <person name="Eisen J.A."/>
            <person name="Markowitz V."/>
            <person name="Hugenholtz P."/>
            <person name="Schneider S."/>
            <person name="Goker M."/>
            <person name="Pukall R."/>
            <person name="Kyrpides N.C."/>
            <person name="Klenk H.P."/>
        </authorList>
    </citation>
    <scope>NUCLEOTIDE SEQUENCE [LARGE SCALE GENOMIC DNA]</scope>
    <source>
        <strain evidence="5">ATCC 14392 / DSM 20547 / JCM 11482 / CCUG 33030 / NBRC 15357 / NCTC 11040 / CCM 314 / 541</strain>
    </source>
</reference>
<dbReference type="Pfam" id="PF23359">
    <property type="entry name" value="Lsr2_DNA-bd"/>
    <property type="match status" value="1"/>
</dbReference>
<dbReference type="KEGG" id="kse:Ksed_24640"/>
<dbReference type="HOGENOM" id="CLU_139818_0_0_11"/>
<proteinExistence type="predicted"/>
<evidence type="ECO:0008006" key="6">
    <source>
        <dbReference type="Google" id="ProtNLM"/>
    </source>
</evidence>
<dbReference type="STRING" id="478801.Ksed_24640"/>
<sequence>MNDEGTDMVQRHVTILEDDLDGGEAVETVSFSVDGVAYEIDLNADNAAKLRDDFAPWVGAARKATGRKPAGRRPAATGAARKREIAAIREWGRENGWKVSERGRLSADLEEAYAKANG</sequence>
<dbReference type="Gene3D" id="4.10.320.10">
    <property type="entry name" value="E3-binding domain"/>
    <property type="match status" value="1"/>
</dbReference>